<name>A0A1K1RL01_9BACT</name>
<proteinExistence type="predicted"/>
<protein>
    <submittedName>
        <fullName evidence="1 2">Response regulator</fullName>
    </submittedName>
</protein>
<dbReference type="EMBL" id="FPIZ01000012">
    <property type="protein sequence ID" value="SFW72475.1"/>
    <property type="molecule type" value="Genomic_DNA"/>
</dbReference>
<evidence type="ECO:0000313" key="3">
    <source>
        <dbReference type="Proteomes" id="UP000183788"/>
    </source>
</evidence>
<dbReference type="EMBL" id="CP140154">
    <property type="protein sequence ID" value="WQG87092.1"/>
    <property type="molecule type" value="Genomic_DNA"/>
</dbReference>
<reference evidence="2 4" key="2">
    <citation type="submission" date="2023-11" db="EMBL/GenBank/DDBJ databases">
        <title>MicrobeMod: A computational toolkit for identifying prokaryotic methylation and restriction-modification with nanopore sequencing.</title>
        <authorList>
            <person name="Crits-Christoph A."/>
            <person name="Kang S.C."/>
            <person name="Lee H."/>
            <person name="Ostrov N."/>
        </authorList>
    </citation>
    <scope>NUCLEOTIDE SEQUENCE [LARGE SCALE GENOMIC DNA]</scope>
    <source>
        <strain evidence="2 4">ATCC 23090</strain>
    </source>
</reference>
<keyword evidence="4" id="KW-1185">Reference proteome</keyword>
<dbReference type="Proteomes" id="UP000183788">
    <property type="component" value="Unassembled WGS sequence"/>
</dbReference>
<evidence type="ECO:0000313" key="2">
    <source>
        <dbReference type="EMBL" id="WQG87092.1"/>
    </source>
</evidence>
<dbReference type="RefSeq" id="WP_072362928.1">
    <property type="nucleotide sequence ID" value="NZ_CBHWAX010000132.1"/>
</dbReference>
<dbReference type="Proteomes" id="UP001326715">
    <property type="component" value="Chromosome"/>
</dbReference>
<evidence type="ECO:0000313" key="4">
    <source>
        <dbReference type="Proteomes" id="UP001326715"/>
    </source>
</evidence>
<reference evidence="1 3" key="1">
    <citation type="submission" date="2016-11" db="EMBL/GenBank/DDBJ databases">
        <authorList>
            <person name="Jaros S."/>
            <person name="Januszkiewicz K."/>
            <person name="Wedrychowicz H."/>
        </authorList>
    </citation>
    <scope>NUCLEOTIDE SEQUENCE [LARGE SCALE GENOMIC DNA]</scope>
    <source>
        <strain evidence="1 3">DSM 784</strain>
    </source>
</reference>
<dbReference type="STRING" id="1004.SAMN05661012_03941"/>
<accession>A0A1K1RL01</accession>
<sequence length="126" mass="14438">MYLTCIIIDEDPLSVDMLEYYISQTDGIRLIAKLAKASDILSTIRKSAPDIVFIDVSITGIENLVFDDIFQKDIVYVFVTKYPYDYVLDILPRQLANIGYLNKPVSFLLFKKEIGRIKDLHASKLN</sequence>
<dbReference type="SUPFAM" id="SSF52172">
    <property type="entry name" value="CheY-like"/>
    <property type="match status" value="1"/>
</dbReference>
<gene>
    <name evidence="1" type="ORF">SAMN05661012_03941</name>
    <name evidence="2" type="ORF">SR876_19420</name>
</gene>
<evidence type="ECO:0000313" key="1">
    <source>
        <dbReference type="EMBL" id="SFW72475.1"/>
    </source>
</evidence>
<dbReference type="Gene3D" id="3.40.50.2300">
    <property type="match status" value="1"/>
</dbReference>
<dbReference type="OrthoDB" id="9787344at2"/>
<dbReference type="AlphaFoldDB" id="A0A1K1RL01"/>
<dbReference type="InterPro" id="IPR011006">
    <property type="entry name" value="CheY-like_superfamily"/>
</dbReference>
<organism evidence="1 3">
    <name type="scientific">Chitinophaga sancti</name>
    <dbReference type="NCBI Taxonomy" id="1004"/>
    <lineage>
        <taxon>Bacteria</taxon>
        <taxon>Pseudomonadati</taxon>
        <taxon>Bacteroidota</taxon>
        <taxon>Chitinophagia</taxon>
        <taxon>Chitinophagales</taxon>
        <taxon>Chitinophagaceae</taxon>
        <taxon>Chitinophaga</taxon>
    </lineage>
</organism>